<reference evidence="1 2" key="1">
    <citation type="submission" date="2018-03" db="EMBL/GenBank/DDBJ databases">
        <title>Draft Genome Sequences of six Lactobacillus pentosus Strains Isolated from Brines of Traditionally Fermented Spanish-Style Green Table Olives.</title>
        <authorList>
            <person name="Calero-Delgado B."/>
            <person name="Martin-Platero A.M."/>
            <person name="Perez-Pulido A.J."/>
            <person name="Benitez-Cabello A."/>
            <person name="Casimiro-Soriguer C.S."/>
            <person name="Martinez-Bueno M."/>
            <person name="Arroyo-Lopez F.N."/>
            <person name="Rodriguez-Gomez F."/>
            <person name="Bautista-Gallego J."/>
            <person name="Garrido-Fernandez A."/>
            <person name="Jimenez-Diaz R."/>
        </authorList>
    </citation>
    <scope>NUCLEOTIDE SEQUENCE [LARGE SCALE GENOMIC DNA]</scope>
    <source>
        <strain evidence="1 2">IG2</strain>
    </source>
</reference>
<dbReference type="EMBL" id="PVOB01000117">
    <property type="protein sequence ID" value="PRO94873.1"/>
    <property type="molecule type" value="Genomic_DNA"/>
</dbReference>
<evidence type="ECO:0000313" key="1">
    <source>
        <dbReference type="EMBL" id="PRO94873.1"/>
    </source>
</evidence>
<comment type="caution">
    <text evidence="1">The sequence shown here is derived from an EMBL/GenBank/DDBJ whole genome shotgun (WGS) entry which is preliminary data.</text>
</comment>
<name>A0ABX5CZY0_LACPE</name>
<gene>
    <name evidence="1" type="ORF">C6Y08_07730</name>
</gene>
<protein>
    <submittedName>
        <fullName evidence="1">Uncharacterized protein</fullName>
    </submittedName>
</protein>
<dbReference type="RefSeq" id="WP_105961262.1">
    <property type="nucleotide sequence ID" value="NZ_PVOB01000117.1"/>
</dbReference>
<keyword evidence="2" id="KW-1185">Reference proteome</keyword>
<proteinExistence type="predicted"/>
<organism evidence="1 2">
    <name type="scientific">Lactiplantibacillus pentosus</name>
    <name type="common">Lactobacillus pentosus</name>
    <dbReference type="NCBI Taxonomy" id="1589"/>
    <lineage>
        <taxon>Bacteria</taxon>
        <taxon>Bacillati</taxon>
        <taxon>Bacillota</taxon>
        <taxon>Bacilli</taxon>
        <taxon>Lactobacillales</taxon>
        <taxon>Lactobacillaceae</taxon>
        <taxon>Lactiplantibacillus</taxon>
    </lineage>
</organism>
<accession>A0ABX5CZY0</accession>
<sequence>MEVSHTTDGYWVLSGWIDEAIMKRAKQDFIKANPLIDPAKVVVVNGEFKQPTLGDLARTDEYRSLTHDMIAFMANDEPHYKPRN</sequence>
<dbReference type="Proteomes" id="UP000238378">
    <property type="component" value="Unassembled WGS sequence"/>
</dbReference>
<evidence type="ECO:0000313" key="2">
    <source>
        <dbReference type="Proteomes" id="UP000238378"/>
    </source>
</evidence>